<dbReference type="OrthoDB" id="3396869at2"/>
<comment type="caution">
    <text evidence="1">The sequence shown here is derived from an EMBL/GenBank/DDBJ whole genome shotgun (WGS) entry which is preliminary data.</text>
</comment>
<sequence length="113" mass="12345">MTRDQAVVFVPAEIINPAEFALIAAPCLERVEACGYVFAGIVRTWDAAQAMMLDGRAHVLIVASMSHLPRDRRPRIEAVTDPVAVTPALPDHVVPAAVTAQNRRRPRIVRGAR</sequence>
<dbReference type="Proteomes" id="UP000306145">
    <property type="component" value="Unassembled WGS sequence"/>
</dbReference>
<name>A0A5C4QBF8_9ACTN</name>
<reference evidence="1 2" key="1">
    <citation type="submission" date="2019-06" db="EMBL/GenBank/DDBJ databases">
        <title>Micromonospora ordensis sp. nov., isolated from deep marine sediment.</title>
        <authorList>
            <person name="Veyisoglu A."/>
            <person name="Carro L."/>
            <person name="Klenk H.-P."/>
            <person name="Sahin N."/>
        </authorList>
    </citation>
    <scope>NUCLEOTIDE SEQUENCE [LARGE SCALE GENOMIC DNA]</scope>
    <source>
        <strain evidence="1 2">S2509</strain>
    </source>
</reference>
<gene>
    <name evidence="1" type="ORF">FHG89_27350</name>
</gene>
<accession>A0A5C4QBF8</accession>
<evidence type="ECO:0000313" key="2">
    <source>
        <dbReference type="Proteomes" id="UP000306145"/>
    </source>
</evidence>
<keyword evidence="2" id="KW-1185">Reference proteome</keyword>
<proteinExistence type="predicted"/>
<organism evidence="1 2">
    <name type="scientific">Micromonospora orduensis</name>
    <dbReference type="NCBI Taxonomy" id="1420891"/>
    <lineage>
        <taxon>Bacteria</taxon>
        <taxon>Bacillati</taxon>
        <taxon>Actinomycetota</taxon>
        <taxon>Actinomycetes</taxon>
        <taxon>Micromonosporales</taxon>
        <taxon>Micromonosporaceae</taxon>
        <taxon>Micromonospora</taxon>
    </lineage>
</organism>
<protein>
    <submittedName>
        <fullName evidence="1">Uncharacterized protein</fullName>
    </submittedName>
</protein>
<dbReference type="AlphaFoldDB" id="A0A5C4QBF8"/>
<evidence type="ECO:0000313" key="1">
    <source>
        <dbReference type="EMBL" id="TNH23310.1"/>
    </source>
</evidence>
<dbReference type="EMBL" id="VDFY01000242">
    <property type="protein sequence ID" value="TNH23310.1"/>
    <property type="molecule type" value="Genomic_DNA"/>
</dbReference>
<dbReference type="RefSeq" id="WP_139587282.1">
    <property type="nucleotide sequence ID" value="NZ_VDFY01000242.1"/>
</dbReference>